<evidence type="ECO:0000313" key="1">
    <source>
        <dbReference type="EMBL" id="OUR97191.1"/>
    </source>
</evidence>
<proteinExistence type="predicted"/>
<dbReference type="EMBL" id="MAAO01000006">
    <property type="protein sequence ID" value="OUR97191.1"/>
    <property type="molecule type" value="Genomic_DNA"/>
</dbReference>
<name>A0A1Y5FCK5_9BACT</name>
<evidence type="ECO:0000313" key="2">
    <source>
        <dbReference type="Proteomes" id="UP000196531"/>
    </source>
</evidence>
<accession>A0A1Y5FCK5</accession>
<sequence>MQRAERKNKEDSMSGVKEFELCIGCVQTKSLTKEVNKILFVLSEQEEKKNPKNQSLEAVEGLEAMFHYTMKPSVFGEKADCYKQRDGFHNSTLGDFEDIQSQIVFSKDIDLSKVEALHIRSGVKKTYYYRAKAPHRDIVVRLDIHGDDQAKITYYKMDMTKSLKAEIVSEKSKKVHAEKRKKTKKQAETWGAFSNGVREAGETDDDYADFGMGFSLEHKNNLPRKLTLLKGSSNTPITSDISFKSKAEVSSKRVGAQVSLADKKGEDYVSLRVKTDEAEIVIPTTIDLFLSDLVVEAEFSATTNEEQRMRFNLAGEQDRRTTLEFQNSRSGSSVALERRYQISNAQSFSVKLATGSDSESSAFLRYQLSF</sequence>
<dbReference type="Proteomes" id="UP000196531">
    <property type="component" value="Unassembled WGS sequence"/>
</dbReference>
<dbReference type="AlphaFoldDB" id="A0A1Y5FCK5"/>
<protein>
    <submittedName>
        <fullName evidence="1">Uncharacterized protein</fullName>
    </submittedName>
</protein>
<comment type="caution">
    <text evidence="1">The sequence shown here is derived from an EMBL/GenBank/DDBJ whole genome shotgun (WGS) entry which is preliminary data.</text>
</comment>
<reference evidence="2" key="1">
    <citation type="journal article" date="2017" name="Proc. Natl. Acad. Sci. U.S.A.">
        <title>Simulation of Deepwater Horizon oil plume reveals substrate specialization within a complex community of hydrocarbon-degraders.</title>
        <authorList>
            <person name="Hu P."/>
            <person name="Dubinsky E.A."/>
            <person name="Probst A.J."/>
            <person name="Wang J."/>
            <person name="Sieber C.M.K."/>
            <person name="Tom L.M."/>
            <person name="Gardinali P."/>
            <person name="Banfield J.F."/>
            <person name="Atlas R.M."/>
            <person name="Andersen G.L."/>
        </authorList>
    </citation>
    <scope>NUCLEOTIDE SEQUENCE [LARGE SCALE GENOMIC DNA]</scope>
</reference>
<organism evidence="1 2">
    <name type="scientific">Halobacteriovorax marinus</name>
    <dbReference type="NCBI Taxonomy" id="97084"/>
    <lineage>
        <taxon>Bacteria</taxon>
        <taxon>Pseudomonadati</taxon>
        <taxon>Bdellovibrionota</taxon>
        <taxon>Bacteriovoracia</taxon>
        <taxon>Bacteriovoracales</taxon>
        <taxon>Halobacteriovoraceae</taxon>
        <taxon>Halobacteriovorax</taxon>
    </lineage>
</organism>
<gene>
    <name evidence="1" type="ORF">A9Q84_12760</name>
</gene>